<dbReference type="RefSeq" id="WP_268925209.1">
    <property type="nucleotide sequence ID" value="NZ_JAPTGB010000014.1"/>
</dbReference>
<dbReference type="Gene3D" id="3.40.50.300">
    <property type="entry name" value="P-loop containing nucleotide triphosphate hydrolases"/>
    <property type="match status" value="1"/>
</dbReference>
<dbReference type="Proteomes" id="UP001141422">
    <property type="component" value="Unassembled WGS sequence"/>
</dbReference>
<name>A0ABT4IGY7_9EURY</name>
<proteinExistence type="predicted"/>
<protein>
    <submittedName>
        <fullName evidence="2">AAA family ATPase</fullName>
    </submittedName>
</protein>
<evidence type="ECO:0000313" key="3">
    <source>
        <dbReference type="Proteomes" id="UP001141422"/>
    </source>
</evidence>
<comment type="caution">
    <text evidence="2">The sequence shown here is derived from an EMBL/GenBank/DDBJ whole genome shotgun (WGS) entry which is preliminary data.</text>
</comment>
<dbReference type="InterPro" id="IPR041685">
    <property type="entry name" value="AAA_GajA/Old/RecF-like"/>
</dbReference>
<accession>A0ABT4IGY7</accession>
<dbReference type="PANTHER" id="PTHR43581:SF4">
    <property type="entry name" value="ATP_GTP PHOSPHATASE"/>
    <property type="match status" value="1"/>
</dbReference>
<evidence type="ECO:0000313" key="2">
    <source>
        <dbReference type="EMBL" id="MCZ0861013.1"/>
    </source>
</evidence>
<dbReference type="PANTHER" id="PTHR43581">
    <property type="entry name" value="ATP/GTP PHOSPHATASE"/>
    <property type="match status" value="1"/>
</dbReference>
<gene>
    <name evidence="2" type="ORF">O0S10_07210</name>
</gene>
<dbReference type="InterPro" id="IPR027417">
    <property type="entry name" value="P-loop_NTPase"/>
</dbReference>
<reference evidence="2" key="1">
    <citation type="submission" date="2022-12" db="EMBL/GenBank/DDBJ databases">
        <title>Isolation and characterisation of novel Methanocorpusculum spp. from native Australian herbivores indicates the genus is ancestrally host-associated.</title>
        <authorList>
            <person name="Volmer J.G."/>
            <person name="Soo R.M."/>
            <person name="Evans P.N."/>
            <person name="Hoedt E.C."/>
            <person name="Astorga Alsina A.L."/>
            <person name="Woodcroft B.J."/>
            <person name="Tyson G.W."/>
            <person name="Hugenholtz P."/>
            <person name="Morrison M."/>
        </authorList>
    </citation>
    <scope>NUCLEOTIDE SEQUENCE</scope>
    <source>
        <strain evidence="2">MG</strain>
    </source>
</reference>
<dbReference type="Pfam" id="PF13175">
    <property type="entry name" value="AAA_15"/>
    <property type="match status" value="1"/>
</dbReference>
<dbReference type="EMBL" id="JAPTGB010000014">
    <property type="protein sequence ID" value="MCZ0861013.1"/>
    <property type="molecule type" value="Genomic_DNA"/>
</dbReference>
<dbReference type="InterPro" id="IPR051396">
    <property type="entry name" value="Bact_Antivir_Def_Nuclease"/>
</dbReference>
<organism evidence="2 3">
    <name type="scientific">Methanocorpusculum petauri</name>
    <dbReference type="NCBI Taxonomy" id="3002863"/>
    <lineage>
        <taxon>Archaea</taxon>
        <taxon>Methanobacteriati</taxon>
        <taxon>Methanobacteriota</taxon>
        <taxon>Stenosarchaea group</taxon>
        <taxon>Methanomicrobia</taxon>
        <taxon>Methanomicrobiales</taxon>
        <taxon>Methanocorpusculaceae</taxon>
        <taxon>Methanocorpusculum</taxon>
    </lineage>
</organism>
<sequence>MTKLEWIEIENFRGISHLKYGPKQINLLIGRNNSGKTSVLDAIYTNLTGKYDPRKEHEKSYRAYDIKIGADFAKISSDIHEDILYKMDKTLPYEIQKEVDSRLYSALQVLYMQMKLPNNTFEEVYSFLLDKLNISVSLHDGEMYIFFDPRELRYSKVDNATYTDLLQNIFDSADSSVNKRKTAQITLSSDDFHQGMDVEKSDNRQNPTKQTILFDESHYRYRRTTYELPFFLADIINQNYDTGHEIVVRVDDLSRVASRKYFENDVRILELETIIKDYNIIPNLERLTGKGVVYKSGNGELTSLPYMMHGAGFFSLLKLIDNMKDAAGGVLLIEEPENNLHPGYLSVFVEQMMVLAKKLNVQVFMTTHSYDLIEELAGYPESEEDQEMIQISRIVNRKGTHELYNYSPQRAFEEMVELKMDLRGT</sequence>
<feature type="domain" description="Endonuclease GajA/Old nuclease/RecF-like AAA" evidence="1">
    <location>
        <begin position="3"/>
        <end position="373"/>
    </location>
</feature>
<evidence type="ECO:0000259" key="1">
    <source>
        <dbReference type="Pfam" id="PF13175"/>
    </source>
</evidence>
<dbReference type="SUPFAM" id="SSF52540">
    <property type="entry name" value="P-loop containing nucleoside triphosphate hydrolases"/>
    <property type="match status" value="1"/>
</dbReference>
<keyword evidence="3" id="KW-1185">Reference proteome</keyword>